<evidence type="ECO:0000313" key="3">
    <source>
        <dbReference type="Proteomes" id="UP000243459"/>
    </source>
</evidence>
<proteinExistence type="predicted"/>
<dbReference type="OrthoDB" id="1933276at2759"/>
<gene>
    <name evidence="2" type="ORF">A4U43_C10F1770</name>
</gene>
<feature type="region of interest" description="Disordered" evidence="1">
    <location>
        <begin position="115"/>
        <end position="139"/>
    </location>
</feature>
<sequence length="139" mass="15165">MGGCVSRPKELDDTKPIPAEKPAEVEVSTKPVEVEDHAPAQEVKAETTTKPEIKEELLVDLSESKPEAEKTEVMALAPEISEQVDAPKVEETAPVKEDTPIAEQVTVIEKKEKMAETKAEEAKNEDVVADKESEDKVSS</sequence>
<dbReference type="Proteomes" id="UP000243459">
    <property type="component" value="Chromosome 10"/>
</dbReference>
<feature type="region of interest" description="Disordered" evidence="1">
    <location>
        <begin position="1"/>
        <end position="51"/>
    </location>
</feature>
<feature type="compositionally biased region" description="Basic and acidic residues" evidence="1">
    <location>
        <begin position="32"/>
        <end position="51"/>
    </location>
</feature>
<protein>
    <submittedName>
        <fullName evidence="2">Uncharacterized protein</fullName>
    </submittedName>
</protein>
<dbReference type="Gramene" id="ONK55866">
    <property type="protein sequence ID" value="ONK55866"/>
    <property type="gene ID" value="A4U43_C10F1770"/>
</dbReference>
<feature type="compositionally biased region" description="Basic and acidic residues" evidence="1">
    <location>
        <begin position="85"/>
        <end position="99"/>
    </location>
</feature>
<dbReference type="EMBL" id="CM007390">
    <property type="protein sequence ID" value="ONK55866.1"/>
    <property type="molecule type" value="Genomic_DNA"/>
</dbReference>
<organism evidence="2 3">
    <name type="scientific">Asparagus officinalis</name>
    <name type="common">Garden asparagus</name>
    <dbReference type="NCBI Taxonomy" id="4686"/>
    <lineage>
        <taxon>Eukaryota</taxon>
        <taxon>Viridiplantae</taxon>
        <taxon>Streptophyta</taxon>
        <taxon>Embryophyta</taxon>
        <taxon>Tracheophyta</taxon>
        <taxon>Spermatophyta</taxon>
        <taxon>Magnoliopsida</taxon>
        <taxon>Liliopsida</taxon>
        <taxon>Asparagales</taxon>
        <taxon>Asparagaceae</taxon>
        <taxon>Asparagoideae</taxon>
        <taxon>Asparagus</taxon>
    </lineage>
</organism>
<reference evidence="3" key="1">
    <citation type="journal article" date="2017" name="Nat. Commun.">
        <title>The asparagus genome sheds light on the origin and evolution of a young Y chromosome.</title>
        <authorList>
            <person name="Harkess A."/>
            <person name="Zhou J."/>
            <person name="Xu C."/>
            <person name="Bowers J.E."/>
            <person name="Van der Hulst R."/>
            <person name="Ayyampalayam S."/>
            <person name="Mercati F."/>
            <person name="Riccardi P."/>
            <person name="McKain M.R."/>
            <person name="Kakrana A."/>
            <person name="Tang H."/>
            <person name="Ray J."/>
            <person name="Groenendijk J."/>
            <person name="Arikit S."/>
            <person name="Mathioni S.M."/>
            <person name="Nakano M."/>
            <person name="Shan H."/>
            <person name="Telgmann-Rauber A."/>
            <person name="Kanno A."/>
            <person name="Yue Z."/>
            <person name="Chen H."/>
            <person name="Li W."/>
            <person name="Chen Y."/>
            <person name="Xu X."/>
            <person name="Zhang Y."/>
            <person name="Luo S."/>
            <person name="Chen H."/>
            <person name="Gao J."/>
            <person name="Mao Z."/>
            <person name="Pires J.C."/>
            <person name="Luo M."/>
            <person name="Kudrna D."/>
            <person name="Wing R.A."/>
            <person name="Meyers B.C."/>
            <person name="Yi K."/>
            <person name="Kong H."/>
            <person name="Lavrijsen P."/>
            <person name="Sunseri F."/>
            <person name="Falavigna A."/>
            <person name="Ye Y."/>
            <person name="Leebens-Mack J.H."/>
            <person name="Chen G."/>
        </authorList>
    </citation>
    <scope>NUCLEOTIDE SEQUENCE [LARGE SCALE GENOMIC DNA]</scope>
    <source>
        <strain evidence="3">cv. DH0086</strain>
    </source>
</reference>
<accession>A0A5P1E4A6</accession>
<keyword evidence="3" id="KW-1185">Reference proteome</keyword>
<evidence type="ECO:0000313" key="2">
    <source>
        <dbReference type="EMBL" id="ONK55866.1"/>
    </source>
</evidence>
<feature type="region of interest" description="Disordered" evidence="1">
    <location>
        <begin position="78"/>
        <end position="101"/>
    </location>
</feature>
<name>A0A5P1E4A6_ASPOF</name>
<dbReference type="AlphaFoldDB" id="A0A5P1E4A6"/>
<evidence type="ECO:0000256" key="1">
    <source>
        <dbReference type="SAM" id="MobiDB-lite"/>
    </source>
</evidence>